<evidence type="ECO:0000313" key="1">
    <source>
        <dbReference type="EMBL" id="CAG6728457.1"/>
    </source>
</evidence>
<reference evidence="1" key="1">
    <citation type="submission" date="2021-05" db="EMBL/GenBank/DDBJ databases">
        <authorList>
            <person name="Alioto T."/>
            <person name="Alioto T."/>
            <person name="Gomez Garrido J."/>
        </authorList>
    </citation>
    <scope>NUCLEOTIDE SEQUENCE</scope>
</reference>
<dbReference type="EMBL" id="HBUF01376322">
    <property type="protein sequence ID" value="CAG6728456.1"/>
    <property type="molecule type" value="Transcribed_RNA"/>
</dbReference>
<dbReference type="EMBL" id="HBUF01215834">
    <property type="protein sequence ID" value="CAG6667155.1"/>
    <property type="molecule type" value="Transcribed_RNA"/>
</dbReference>
<dbReference type="EMBL" id="HBUF01215835">
    <property type="protein sequence ID" value="CAG6667156.1"/>
    <property type="molecule type" value="Transcribed_RNA"/>
</dbReference>
<proteinExistence type="predicted"/>
<dbReference type="EMBL" id="HBUF01039486">
    <property type="protein sequence ID" value="CAG6617650.1"/>
    <property type="molecule type" value="Transcribed_RNA"/>
</dbReference>
<dbReference type="AlphaFoldDB" id="A0A8D9DSU3"/>
<dbReference type="EMBL" id="HBUF01557518">
    <property type="protein sequence ID" value="CAG6760754.1"/>
    <property type="molecule type" value="Transcribed_RNA"/>
</dbReference>
<organism evidence="1">
    <name type="scientific">Cacopsylla melanoneura</name>
    <dbReference type="NCBI Taxonomy" id="428564"/>
    <lineage>
        <taxon>Eukaryota</taxon>
        <taxon>Metazoa</taxon>
        <taxon>Ecdysozoa</taxon>
        <taxon>Arthropoda</taxon>
        <taxon>Hexapoda</taxon>
        <taxon>Insecta</taxon>
        <taxon>Pterygota</taxon>
        <taxon>Neoptera</taxon>
        <taxon>Paraneoptera</taxon>
        <taxon>Hemiptera</taxon>
        <taxon>Sternorrhyncha</taxon>
        <taxon>Psylloidea</taxon>
        <taxon>Psyllidae</taxon>
        <taxon>Psyllinae</taxon>
        <taxon>Cacopsylla</taxon>
    </lineage>
</organism>
<sequence length="104" mass="11963">MEDPKYARRSKDIYSTPHPCCEFQSWPYDSRSRPAGRMERDEGQKLEQECCAAQGGRPIVNTPQREEYVVAPDCTKSSLCHTAGRRPRDIVPMNPREYDGKIQC</sequence>
<accession>A0A8D9DSU3</accession>
<dbReference type="EMBL" id="HBUF01557519">
    <property type="protein sequence ID" value="CAG6760755.1"/>
    <property type="molecule type" value="Transcribed_RNA"/>
</dbReference>
<dbReference type="EMBL" id="HBUF01039484">
    <property type="protein sequence ID" value="CAG6617647.1"/>
    <property type="molecule type" value="Transcribed_RNA"/>
</dbReference>
<protein>
    <submittedName>
        <fullName evidence="1">Uncharacterized protein</fullName>
    </submittedName>
</protein>
<name>A0A8D9DSU3_9HEMI</name>
<dbReference type="EMBL" id="HBUF01376323">
    <property type="protein sequence ID" value="CAG6728457.1"/>
    <property type="molecule type" value="Transcribed_RNA"/>
</dbReference>